<keyword evidence="3" id="KW-0663">Pyridoxal phosphate</keyword>
<gene>
    <name evidence="6" type="ORF">AVDCRST_MAG11-1143</name>
</gene>
<dbReference type="Pfam" id="PF00291">
    <property type="entry name" value="PALP"/>
    <property type="match status" value="1"/>
</dbReference>
<dbReference type="AlphaFoldDB" id="A0A6J4KK72"/>
<sequence>MTTTEADGRWEVGGGTLHQGSFPPPTSHLPLYDRFPALRAIPRAPLGDFPSPVEAVRGIAGVDTLWVKRDDLNAPELGGNKVRSLEFLLAGVGPGDTVLTLGGHGSTHVLATATHARRLGADTVAVRWPHEMHATAHRVLAETGARGVRARGAWTAVDAVLRVQWLRRAPGVRYVPLGGSSPLGVLGHVNAGLELAEQVRAGLLPEPERLVVPLGIGGTAAGLALGLA</sequence>
<organism evidence="6">
    <name type="scientific">uncultured Gemmatimonadaceae bacterium</name>
    <dbReference type="NCBI Taxonomy" id="246130"/>
    <lineage>
        <taxon>Bacteria</taxon>
        <taxon>Pseudomonadati</taxon>
        <taxon>Gemmatimonadota</taxon>
        <taxon>Gemmatimonadia</taxon>
        <taxon>Gemmatimonadales</taxon>
        <taxon>Gemmatimonadaceae</taxon>
        <taxon>environmental samples</taxon>
    </lineage>
</organism>
<dbReference type="SUPFAM" id="SSF53686">
    <property type="entry name" value="Tryptophan synthase beta subunit-like PLP-dependent enzymes"/>
    <property type="match status" value="1"/>
</dbReference>
<evidence type="ECO:0000256" key="1">
    <source>
        <dbReference type="ARBA" id="ARBA00001933"/>
    </source>
</evidence>
<dbReference type="EMBL" id="CADCTU010000259">
    <property type="protein sequence ID" value="CAA9305715.1"/>
    <property type="molecule type" value="Genomic_DNA"/>
</dbReference>
<protein>
    <recommendedName>
        <fullName evidence="5">Tryptophan synthase beta chain-like PALP domain-containing protein</fullName>
    </recommendedName>
</protein>
<dbReference type="PANTHER" id="PTHR43780">
    <property type="entry name" value="1-AMINOCYCLOPROPANE-1-CARBOXYLATE DEAMINASE-RELATED"/>
    <property type="match status" value="1"/>
</dbReference>
<dbReference type="PANTHER" id="PTHR43780:SF2">
    <property type="entry name" value="1-AMINOCYCLOPROPANE-1-CARBOXYLATE DEAMINASE-RELATED"/>
    <property type="match status" value="1"/>
</dbReference>
<name>A0A6J4KK72_9BACT</name>
<feature type="compositionally biased region" description="Basic and acidic residues" evidence="4">
    <location>
        <begin position="1"/>
        <end position="10"/>
    </location>
</feature>
<accession>A0A6J4KK72</accession>
<feature type="region of interest" description="Disordered" evidence="4">
    <location>
        <begin position="1"/>
        <end position="25"/>
    </location>
</feature>
<dbReference type="InterPro" id="IPR027278">
    <property type="entry name" value="ACCD_DCysDesulf"/>
</dbReference>
<dbReference type="InterPro" id="IPR036052">
    <property type="entry name" value="TrpB-like_PALP_sf"/>
</dbReference>
<feature type="domain" description="Tryptophan synthase beta chain-like PALP" evidence="5">
    <location>
        <begin position="50"/>
        <end position="227"/>
    </location>
</feature>
<proteinExistence type="inferred from homology"/>
<dbReference type="Gene3D" id="3.40.50.1100">
    <property type="match status" value="2"/>
</dbReference>
<feature type="non-terminal residue" evidence="6">
    <location>
        <position position="228"/>
    </location>
</feature>
<evidence type="ECO:0000313" key="6">
    <source>
        <dbReference type="EMBL" id="CAA9305715.1"/>
    </source>
</evidence>
<evidence type="ECO:0000256" key="3">
    <source>
        <dbReference type="ARBA" id="ARBA00022898"/>
    </source>
</evidence>
<comment type="similarity">
    <text evidence="2">Belongs to the ACC deaminase/D-cysteine desulfhydrase family.</text>
</comment>
<reference evidence="6" key="1">
    <citation type="submission" date="2020-02" db="EMBL/GenBank/DDBJ databases">
        <authorList>
            <person name="Meier V. D."/>
        </authorList>
    </citation>
    <scope>NUCLEOTIDE SEQUENCE</scope>
    <source>
        <strain evidence="6">AVDCRST_MAG11</strain>
    </source>
</reference>
<comment type="cofactor">
    <cofactor evidence="1">
        <name>pyridoxal 5'-phosphate</name>
        <dbReference type="ChEBI" id="CHEBI:597326"/>
    </cofactor>
</comment>
<evidence type="ECO:0000256" key="2">
    <source>
        <dbReference type="ARBA" id="ARBA00008639"/>
    </source>
</evidence>
<dbReference type="GO" id="GO:0019148">
    <property type="term" value="F:D-cysteine desulfhydrase activity"/>
    <property type="evidence" value="ECO:0007669"/>
    <property type="project" value="TreeGrafter"/>
</dbReference>
<dbReference type="InterPro" id="IPR001926">
    <property type="entry name" value="TrpB-like_PALP"/>
</dbReference>
<evidence type="ECO:0000259" key="5">
    <source>
        <dbReference type="Pfam" id="PF00291"/>
    </source>
</evidence>
<evidence type="ECO:0000256" key="4">
    <source>
        <dbReference type="SAM" id="MobiDB-lite"/>
    </source>
</evidence>